<dbReference type="AlphaFoldDB" id="A0A4C2AFC8"/>
<gene>
    <name evidence="1" type="ORF">EVAR_65982_1</name>
</gene>
<sequence>MPYHTEPKANVTRYPLSKAHHMSHANFSKMTTLTFKLFLDISHASKIFVKSYAAQQRLLHFLRDKTAFAESREVPAVDSPRPARVGVKHDTIIPFTAFI</sequence>
<organism evidence="1 2">
    <name type="scientific">Eumeta variegata</name>
    <name type="common">Bagworm moth</name>
    <name type="synonym">Eumeta japonica</name>
    <dbReference type="NCBI Taxonomy" id="151549"/>
    <lineage>
        <taxon>Eukaryota</taxon>
        <taxon>Metazoa</taxon>
        <taxon>Ecdysozoa</taxon>
        <taxon>Arthropoda</taxon>
        <taxon>Hexapoda</taxon>
        <taxon>Insecta</taxon>
        <taxon>Pterygota</taxon>
        <taxon>Neoptera</taxon>
        <taxon>Endopterygota</taxon>
        <taxon>Lepidoptera</taxon>
        <taxon>Glossata</taxon>
        <taxon>Ditrysia</taxon>
        <taxon>Tineoidea</taxon>
        <taxon>Psychidae</taxon>
        <taxon>Oiketicinae</taxon>
        <taxon>Eumeta</taxon>
    </lineage>
</organism>
<accession>A0A4C2AFC8</accession>
<protein>
    <submittedName>
        <fullName evidence="1">Uncharacterized protein</fullName>
    </submittedName>
</protein>
<proteinExistence type="predicted"/>
<evidence type="ECO:0000313" key="1">
    <source>
        <dbReference type="EMBL" id="GBP97864.1"/>
    </source>
</evidence>
<comment type="caution">
    <text evidence="1">The sequence shown here is derived from an EMBL/GenBank/DDBJ whole genome shotgun (WGS) entry which is preliminary data.</text>
</comment>
<keyword evidence="2" id="KW-1185">Reference proteome</keyword>
<dbReference type="EMBL" id="BGZK01003017">
    <property type="protein sequence ID" value="GBP97864.1"/>
    <property type="molecule type" value="Genomic_DNA"/>
</dbReference>
<name>A0A4C2AFC8_EUMVA</name>
<dbReference type="Proteomes" id="UP000299102">
    <property type="component" value="Unassembled WGS sequence"/>
</dbReference>
<evidence type="ECO:0000313" key="2">
    <source>
        <dbReference type="Proteomes" id="UP000299102"/>
    </source>
</evidence>
<reference evidence="1 2" key="1">
    <citation type="journal article" date="2019" name="Commun. Biol.">
        <title>The bagworm genome reveals a unique fibroin gene that provides high tensile strength.</title>
        <authorList>
            <person name="Kono N."/>
            <person name="Nakamura H."/>
            <person name="Ohtoshi R."/>
            <person name="Tomita M."/>
            <person name="Numata K."/>
            <person name="Arakawa K."/>
        </authorList>
    </citation>
    <scope>NUCLEOTIDE SEQUENCE [LARGE SCALE GENOMIC DNA]</scope>
</reference>